<evidence type="ECO:0000259" key="5">
    <source>
        <dbReference type="Pfam" id="PF01464"/>
    </source>
</evidence>
<dbReference type="EMBL" id="PHHF01000064">
    <property type="protein sequence ID" value="PTD18418.1"/>
    <property type="molecule type" value="Genomic_DNA"/>
</dbReference>
<accession>A0A2T4HRJ1</accession>
<keyword evidence="4" id="KW-0732">Signal</keyword>
<evidence type="ECO:0000256" key="4">
    <source>
        <dbReference type="SAM" id="SignalP"/>
    </source>
</evidence>
<evidence type="ECO:0000313" key="7">
    <source>
        <dbReference type="Proteomes" id="UP000241206"/>
    </source>
</evidence>
<dbReference type="CDD" id="cd00254">
    <property type="entry name" value="LT-like"/>
    <property type="match status" value="1"/>
</dbReference>
<feature type="compositionally biased region" description="Low complexity" evidence="3">
    <location>
        <begin position="52"/>
        <end position="62"/>
    </location>
</feature>
<feature type="signal peptide" evidence="4">
    <location>
        <begin position="1"/>
        <end position="21"/>
    </location>
</feature>
<comment type="similarity">
    <text evidence="1">Belongs to the transglycosylase Slt family.</text>
</comment>
<dbReference type="InterPro" id="IPR008258">
    <property type="entry name" value="Transglycosylase_SLT_dom_1"/>
</dbReference>
<feature type="domain" description="Transglycosylase SLT" evidence="5">
    <location>
        <begin position="177"/>
        <end position="267"/>
    </location>
</feature>
<sequence length="324" mass="34604">MRMFLLGVAVASLACSAETEAAPKAVRSGRSVELIAMGTPAKPDAAGPSQPALPDAGAAADAMPPGPDFKVHDLSRRWVEFQMADSFVGENAAQVPVEDGDPFAHVGVAQADVYPAALAVNPASSIPVPLWMRGGPVFASAAYSYVPGCYTPGYRPAGFLASDAEMRRASYYGLMSNIACQYGIPVGLFDAMIIRESRYRPDAFSPKSAFGLTQLMPGTAVALGVNRYSVEENLRGGAKYLRQQLDRFGHYHLALAAYNAGPGRVRNGLVPRIAETQAYVDNVLLNWSRLSGTYRQATIMPRNPAMPTTADRLPLGRTVTISSF</sequence>
<dbReference type="RefSeq" id="WP_107395410.1">
    <property type="nucleotide sequence ID" value="NZ_PHHF01000064.1"/>
</dbReference>
<feature type="region of interest" description="Disordered" evidence="3">
    <location>
        <begin position="39"/>
        <end position="62"/>
    </location>
</feature>
<evidence type="ECO:0000256" key="3">
    <source>
        <dbReference type="SAM" id="MobiDB-lite"/>
    </source>
</evidence>
<dbReference type="InterPro" id="IPR023346">
    <property type="entry name" value="Lysozyme-like_dom_sf"/>
</dbReference>
<evidence type="ECO:0000256" key="1">
    <source>
        <dbReference type="ARBA" id="ARBA00007734"/>
    </source>
</evidence>
<dbReference type="Gene3D" id="1.10.530.10">
    <property type="match status" value="1"/>
</dbReference>
<dbReference type="Proteomes" id="UP000241206">
    <property type="component" value="Unassembled WGS sequence"/>
</dbReference>
<dbReference type="PROSITE" id="PS51257">
    <property type="entry name" value="PROKAR_LIPOPROTEIN"/>
    <property type="match status" value="1"/>
</dbReference>
<dbReference type="PANTHER" id="PTHR37423">
    <property type="entry name" value="SOLUBLE LYTIC MUREIN TRANSGLYCOSYLASE-RELATED"/>
    <property type="match status" value="1"/>
</dbReference>
<dbReference type="PANTHER" id="PTHR37423:SF2">
    <property type="entry name" value="MEMBRANE-BOUND LYTIC MUREIN TRANSGLYCOSYLASE C"/>
    <property type="match status" value="1"/>
</dbReference>
<name>A0A2T4HRJ1_9SPHN</name>
<protein>
    <submittedName>
        <fullName evidence="6">Lytic transglycosylase</fullName>
    </submittedName>
</protein>
<dbReference type="Pfam" id="PF01464">
    <property type="entry name" value="SLT"/>
    <property type="match status" value="1"/>
</dbReference>
<dbReference type="AlphaFoldDB" id="A0A2T4HRJ1"/>
<organism evidence="6 7">
    <name type="scientific">Edaphosphingomonas fennica</name>
    <dbReference type="NCBI Taxonomy" id="114404"/>
    <lineage>
        <taxon>Bacteria</taxon>
        <taxon>Pseudomonadati</taxon>
        <taxon>Pseudomonadota</taxon>
        <taxon>Alphaproteobacteria</taxon>
        <taxon>Sphingomonadales</taxon>
        <taxon>Rhizorhabdaceae</taxon>
        <taxon>Edaphosphingomonas</taxon>
    </lineage>
</organism>
<evidence type="ECO:0000313" key="6">
    <source>
        <dbReference type="EMBL" id="PTD18418.1"/>
    </source>
</evidence>
<proteinExistence type="inferred from homology"/>
<feature type="chain" id="PRO_5015638191" evidence="4">
    <location>
        <begin position="22"/>
        <end position="324"/>
    </location>
</feature>
<reference evidence="6 7" key="1">
    <citation type="submission" date="2017-11" db="EMBL/GenBank/DDBJ databases">
        <title>Sphingomonas oleivorans sp. nov., isolated from oil-contaminated soil.</title>
        <authorList>
            <person name="Wang L."/>
            <person name="Chen L."/>
        </authorList>
    </citation>
    <scope>NUCLEOTIDE SEQUENCE [LARGE SCALE GENOMIC DNA]</scope>
    <source>
        <strain evidence="6 7">K101</strain>
    </source>
</reference>
<keyword evidence="7" id="KW-1185">Reference proteome</keyword>
<dbReference type="SUPFAM" id="SSF53955">
    <property type="entry name" value="Lysozyme-like"/>
    <property type="match status" value="1"/>
</dbReference>
<evidence type="ECO:0000256" key="2">
    <source>
        <dbReference type="ARBA" id="ARBA00009387"/>
    </source>
</evidence>
<comment type="similarity">
    <text evidence="2">Belongs to the virb1 family.</text>
</comment>
<gene>
    <name evidence="6" type="ORF">CV103_14995</name>
</gene>
<comment type="caution">
    <text evidence="6">The sequence shown here is derived from an EMBL/GenBank/DDBJ whole genome shotgun (WGS) entry which is preliminary data.</text>
</comment>